<keyword evidence="5" id="KW-0547">Nucleotide-binding</keyword>
<keyword evidence="4" id="KW-0436">Ligase</keyword>
<comment type="pathway">
    <text evidence="1">Pyrimidine metabolism; CTP biosynthesis via de novo pathway; CTP from UDP: step 2/2.</text>
</comment>
<evidence type="ECO:0000256" key="2">
    <source>
        <dbReference type="ARBA" id="ARBA00007533"/>
    </source>
</evidence>
<comment type="similarity">
    <text evidence="2">Belongs to the CTP synthase family.</text>
</comment>
<name>A0AAN9EKP9_CROPI</name>
<dbReference type="EMBL" id="JAYWIO010000005">
    <property type="protein sequence ID" value="KAK7258921.1"/>
    <property type="molecule type" value="Genomic_DNA"/>
</dbReference>
<evidence type="ECO:0000256" key="6">
    <source>
        <dbReference type="ARBA" id="ARBA00022840"/>
    </source>
</evidence>
<evidence type="ECO:0000256" key="4">
    <source>
        <dbReference type="ARBA" id="ARBA00022598"/>
    </source>
</evidence>
<keyword evidence="13" id="KW-1185">Reference proteome</keyword>
<dbReference type="PANTHER" id="PTHR11550:SF40">
    <property type="entry name" value="CTP SYNTHASE"/>
    <property type="match status" value="1"/>
</dbReference>
<protein>
    <recommendedName>
        <fullName evidence="3">CTP synthase (glutamine hydrolyzing)</fullName>
        <ecNumber evidence="3">6.3.4.2</ecNumber>
    </recommendedName>
</protein>
<evidence type="ECO:0000256" key="3">
    <source>
        <dbReference type="ARBA" id="ARBA00012291"/>
    </source>
</evidence>
<dbReference type="GO" id="GO:0019856">
    <property type="term" value="P:pyrimidine nucleobase biosynthetic process"/>
    <property type="evidence" value="ECO:0007669"/>
    <property type="project" value="TreeGrafter"/>
</dbReference>
<dbReference type="AlphaFoldDB" id="A0AAN9EKP9"/>
<comment type="caution">
    <text evidence="12">The sequence shown here is derived from an EMBL/GenBank/DDBJ whole genome shotgun (WGS) entry which is preliminary data.</text>
</comment>
<evidence type="ECO:0000256" key="8">
    <source>
        <dbReference type="ARBA" id="ARBA00022975"/>
    </source>
</evidence>
<organism evidence="12 13">
    <name type="scientific">Crotalaria pallida</name>
    <name type="common">Smooth rattlebox</name>
    <name type="synonym">Crotalaria striata</name>
    <dbReference type="NCBI Taxonomy" id="3830"/>
    <lineage>
        <taxon>Eukaryota</taxon>
        <taxon>Viridiplantae</taxon>
        <taxon>Streptophyta</taxon>
        <taxon>Embryophyta</taxon>
        <taxon>Tracheophyta</taxon>
        <taxon>Spermatophyta</taxon>
        <taxon>Magnoliopsida</taxon>
        <taxon>eudicotyledons</taxon>
        <taxon>Gunneridae</taxon>
        <taxon>Pentapetalae</taxon>
        <taxon>rosids</taxon>
        <taxon>fabids</taxon>
        <taxon>Fabales</taxon>
        <taxon>Fabaceae</taxon>
        <taxon>Papilionoideae</taxon>
        <taxon>50 kb inversion clade</taxon>
        <taxon>genistoids sensu lato</taxon>
        <taxon>core genistoids</taxon>
        <taxon>Crotalarieae</taxon>
        <taxon>Crotalaria</taxon>
    </lineage>
</organism>
<keyword evidence="8" id="KW-0665">Pyrimidine biosynthesis</keyword>
<sequence>MSKFESMLSHQTTPIPLSLTVASAGLARRQWSLSPDLHPADDLVCDDGAGNLNGRDGRGNRHHGDEEGQNGLEDHEKEYQHSEGQCFLCLTWNIIAVTAAWIKGEGVPGAYVLWYRPLYRAFSILLLLLLNLLSFSAITLASSSSRCSVIGLPLVRNISEIPQDNYARENNVPYLGICLGMQISVIEFARSVLGWERANSLEFDAQTPNPVVIFMPEGSRTHMGSTMRLGSRRTFLQTPHCITSKLYVV</sequence>
<dbReference type="GO" id="GO:0042802">
    <property type="term" value="F:identical protein binding"/>
    <property type="evidence" value="ECO:0007669"/>
    <property type="project" value="TreeGrafter"/>
</dbReference>
<dbReference type="PANTHER" id="PTHR11550">
    <property type="entry name" value="CTP SYNTHASE"/>
    <property type="match status" value="1"/>
</dbReference>
<proteinExistence type="inferred from homology"/>
<keyword evidence="7" id="KW-0315">Glutamine amidotransferase</keyword>
<keyword evidence="10" id="KW-0472">Membrane</keyword>
<keyword evidence="10" id="KW-1133">Transmembrane helix</keyword>
<feature type="transmembrane region" description="Helical" evidence="10">
    <location>
        <begin position="122"/>
        <end position="141"/>
    </location>
</feature>
<feature type="domain" description="Glutamine amidotransferase" evidence="11">
    <location>
        <begin position="161"/>
        <end position="243"/>
    </location>
</feature>
<dbReference type="EC" id="6.3.4.2" evidence="3"/>
<gene>
    <name evidence="12" type="ORF">RIF29_24512</name>
</gene>
<dbReference type="GO" id="GO:0003883">
    <property type="term" value="F:CTP synthase activity"/>
    <property type="evidence" value="ECO:0007669"/>
    <property type="project" value="UniProtKB-EC"/>
</dbReference>
<dbReference type="Pfam" id="PF00117">
    <property type="entry name" value="GATase"/>
    <property type="match status" value="1"/>
</dbReference>
<keyword evidence="6" id="KW-0067">ATP-binding</keyword>
<dbReference type="InterPro" id="IPR017926">
    <property type="entry name" value="GATASE"/>
</dbReference>
<evidence type="ECO:0000313" key="13">
    <source>
        <dbReference type="Proteomes" id="UP001372338"/>
    </source>
</evidence>
<dbReference type="GO" id="GO:0005524">
    <property type="term" value="F:ATP binding"/>
    <property type="evidence" value="ECO:0007669"/>
    <property type="project" value="UniProtKB-KW"/>
</dbReference>
<evidence type="ECO:0000256" key="5">
    <source>
        <dbReference type="ARBA" id="ARBA00022741"/>
    </source>
</evidence>
<keyword evidence="10" id="KW-0812">Transmembrane</keyword>
<dbReference type="InterPro" id="IPR029062">
    <property type="entry name" value="Class_I_gatase-like"/>
</dbReference>
<accession>A0AAN9EKP9</accession>
<evidence type="ECO:0000259" key="11">
    <source>
        <dbReference type="Pfam" id="PF00117"/>
    </source>
</evidence>
<evidence type="ECO:0000256" key="7">
    <source>
        <dbReference type="ARBA" id="ARBA00022962"/>
    </source>
</evidence>
<evidence type="ECO:0000256" key="1">
    <source>
        <dbReference type="ARBA" id="ARBA00005171"/>
    </source>
</evidence>
<reference evidence="12 13" key="1">
    <citation type="submission" date="2024-01" db="EMBL/GenBank/DDBJ databases">
        <title>The genomes of 5 underutilized Papilionoideae crops provide insights into root nodulation and disease resistanc.</title>
        <authorList>
            <person name="Yuan L."/>
        </authorList>
    </citation>
    <scope>NUCLEOTIDE SEQUENCE [LARGE SCALE GENOMIC DNA]</scope>
    <source>
        <strain evidence="12">ZHUSHIDOU_FW_LH</strain>
        <tissue evidence="12">Leaf</tissue>
    </source>
</reference>
<dbReference type="GO" id="GO:0006241">
    <property type="term" value="P:CTP biosynthetic process"/>
    <property type="evidence" value="ECO:0007669"/>
    <property type="project" value="TreeGrafter"/>
</dbReference>
<evidence type="ECO:0000313" key="12">
    <source>
        <dbReference type="EMBL" id="KAK7258921.1"/>
    </source>
</evidence>
<comment type="catalytic activity">
    <reaction evidence="9">
        <text>UTP + L-glutamine + ATP + H2O = CTP + L-glutamate + ADP + phosphate + 2 H(+)</text>
        <dbReference type="Rhea" id="RHEA:26426"/>
        <dbReference type="ChEBI" id="CHEBI:15377"/>
        <dbReference type="ChEBI" id="CHEBI:15378"/>
        <dbReference type="ChEBI" id="CHEBI:29985"/>
        <dbReference type="ChEBI" id="CHEBI:30616"/>
        <dbReference type="ChEBI" id="CHEBI:37563"/>
        <dbReference type="ChEBI" id="CHEBI:43474"/>
        <dbReference type="ChEBI" id="CHEBI:46398"/>
        <dbReference type="ChEBI" id="CHEBI:58359"/>
        <dbReference type="ChEBI" id="CHEBI:456216"/>
        <dbReference type="EC" id="6.3.4.2"/>
    </reaction>
</comment>
<dbReference type="Gene3D" id="3.40.50.880">
    <property type="match status" value="1"/>
</dbReference>
<dbReference type="Proteomes" id="UP001372338">
    <property type="component" value="Unassembled WGS sequence"/>
</dbReference>
<evidence type="ECO:0000256" key="9">
    <source>
        <dbReference type="ARBA" id="ARBA00047781"/>
    </source>
</evidence>
<evidence type="ECO:0000256" key="10">
    <source>
        <dbReference type="SAM" id="Phobius"/>
    </source>
</evidence>
<dbReference type="SUPFAM" id="SSF52317">
    <property type="entry name" value="Class I glutamine amidotransferase-like"/>
    <property type="match status" value="1"/>
</dbReference>
<dbReference type="InterPro" id="IPR004468">
    <property type="entry name" value="CTP_synthase"/>
</dbReference>